<gene>
    <name evidence="1" type="ORF">Vretifemale_2885</name>
    <name evidence="2" type="ORF">Vretimale_4268</name>
</gene>
<reference evidence="2" key="1">
    <citation type="journal article" date="2021" name="Proc. Natl. Acad. Sci. U.S.A.">
        <title>Three genomes in the algal genus Volvox reveal the fate of a haploid sex-determining region after a transition to homothallism.</title>
        <authorList>
            <person name="Yamamoto K."/>
            <person name="Hamaji T."/>
            <person name="Kawai-Toyooka H."/>
            <person name="Matsuzaki R."/>
            <person name="Takahashi F."/>
            <person name="Nishimura Y."/>
            <person name="Kawachi M."/>
            <person name="Noguchi H."/>
            <person name="Minakuchi Y."/>
            <person name="Umen J.G."/>
            <person name="Toyoda A."/>
            <person name="Nozaki H."/>
        </authorList>
    </citation>
    <scope>NUCLEOTIDE SEQUENCE</scope>
    <source>
        <strain evidence="2">NIES-3785</strain>
        <strain evidence="1">NIES-3786</strain>
    </source>
</reference>
<dbReference type="EMBL" id="BNCP01000004">
    <property type="protein sequence ID" value="GIL72526.1"/>
    <property type="molecule type" value="Genomic_DNA"/>
</dbReference>
<protein>
    <submittedName>
        <fullName evidence="2">Uncharacterized protein</fullName>
    </submittedName>
</protein>
<sequence>MARQRRLIQIARRLIPLTGKGHAPSTDWEKRREQANKLIYRKHGIPNAMQLGHTLAAHASLSGKDRAFPGSQMAWPGLPALSPAGLWRGGIIEICSPGQLCRDVAAQMAIAEARTGSVLWMAVGPQAVGFSSAVLREVSNMTLQQRAISIPADSKAALQELLRLVRRQTYTMVVLDHVAGLAPPPTSWATPPEPAAHALAQVSSPAAAAALAGSEATGTGSDTVAAAEFAGKLGAVALARTAAAVSSMRGHHHHYHHRHHYYHHQGLAGVPTDAGFYHPAAPSPDGASAVLNLKFLHNVLPLLMEETLRELAASCGPDLRTTTLLLNSYSWRERDRAASAAGLSIDGGSGSGRNRWARRAILRHATATLHVTPASGGETAAAMPGAVGPAMAAGGQGPVRCLRAVLSKSLPTGEDGDRLCTWSLNTPIRWVPPPLDDG</sequence>
<keyword evidence="4" id="KW-1185">Reference proteome</keyword>
<organism evidence="2 3">
    <name type="scientific">Volvox reticuliferus</name>
    <dbReference type="NCBI Taxonomy" id="1737510"/>
    <lineage>
        <taxon>Eukaryota</taxon>
        <taxon>Viridiplantae</taxon>
        <taxon>Chlorophyta</taxon>
        <taxon>core chlorophytes</taxon>
        <taxon>Chlorophyceae</taxon>
        <taxon>CS clade</taxon>
        <taxon>Chlamydomonadales</taxon>
        <taxon>Volvocaceae</taxon>
        <taxon>Volvox</taxon>
    </lineage>
</organism>
<name>A0A8J4DAI0_9CHLO</name>
<evidence type="ECO:0000313" key="1">
    <source>
        <dbReference type="EMBL" id="GIL72526.1"/>
    </source>
</evidence>
<evidence type="ECO:0000313" key="2">
    <source>
        <dbReference type="EMBL" id="GIL99016.1"/>
    </source>
</evidence>
<proteinExistence type="predicted"/>
<comment type="caution">
    <text evidence="2">The sequence shown here is derived from an EMBL/GenBank/DDBJ whole genome shotgun (WGS) entry which is preliminary data.</text>
</comment>
<dbReference type="Proteomes" id="UP000722791">
    <property type="component" value="Unassembled WGS sequence"/>
</dbReference>
<dbReference type="OrthoDB" id="539966at2759"/>
<evidence type="ECO:0000313" key="4">
    <source>
        <dbReference type="Proteomes" id="UP000747110"/>
    </source>
</evidence>
<dbReference type="AlphaFoldDB" id="A0A8J4DAI0"/>
<accession>A0A8J4DAI0</accession>
<dbReference type="EMBL" id="BNCQ01000006">
    <property type="protein sequence ID" value="GIL99016.1"/>
    <property type="molecule type" value="Genomic_DNA"/>
</dbReference>
<dbReference type="Proteomes" id="UP000747110">
    <property type="component" value="Unassembled WGS sequence"/>
</dbReference>
<evidence type="ECO:0000313" key="3">
    <source>
        <dbReference type="Proteomes" id="UP000722791"/>
    </source>
</evidence>